<feature type="transmembrane region" description="Helical" evidence="1">
    <location>
        <begin position="231"/>
        <end position="253"/>
    </location>
</feature>
<feature type="non-terminal residue" evidence="2">
    <location>
        <position position="1"/>
    </location>
</feature>
<sequence>SLPLSSQADAAHEACASRSLPVFGLDGSRASLEASLSAIREIRPKQVMLETCEQRRLLVERRPPAVLAEGAESEARASPVLLHADAIASVHGGLRSEDLLAVSAAASEVGAQIYPVDRPYQDTQNRVARRLLLHPRELLGFARHSVSLLTRPPSGDQGPAVESCPPAVASILGIERERYMAAEASRRAVRGAEALVVCTASRAEGLRELLSAGSSPSSGAAKSGDSNTTRIWPFLLILVYVVIPAYGSVFVCWRGARWMA</sequence>
<name>A0A813KMY4_POLGL</name>
<keyword evidence="1" id="KW-0812">Transmembrane</keyword>
<keyword evidence="1" id="KW-1133">Transmembrane helix</keyword>
<dbReference type="AlphaFoldDB" id="A0A813KMY4"/>
<evidence type="ECO:0000256" key="1">
    <source>
        <dbReference type="SAM" id="Phobius"/>
    </source>
</evidence>
<reference evidence="2" key="1">
    <citation type="submission" date="2021-02" db="EMBL/GenBank/DDBJ databases">
        <authorList>
            <person name="Dougan E. K."/>
            <person name="Rhodes N."/>
            <person name="Thang M."/>
            <person name="Chan C."/>
        </authorList>
    </citation>
    <scope>NUCLEOTIDE SEQUENCE</scope>
</reference>
<dbReference type="Proteomes" id="UP000626109">
    <property type="component" value="Unassembled WGS sequence"/>
</dbReference>
<evidence type="ECO:0000313" key="3">
    <source>
        <dbReference type="Proteomes" id="UP000626109"/>
    </source>
</evidence>
<gene>
    <name evidence="2" type="ORF">PGLA2088_LOCUS33319</name>
</gene>
<feature type="non-terminal residue" evidence="2">
    <location>
        <position position="260"/>
    </location>
</feature>
<organism evidence="2 3">
    <name type="scientific">Polarella glacialis</name>
    <name type="common">Dinoflagellate</name>
    <dbReference type="NCBI Taxonomy" id="89957"/>
    <lineage>
        <taxon>Eukaryota</taxon>
        <taxon>Sar</taxon>
        <taxon>Alveolata</taxon>
        <taxon>Dinophyceae</taxon>
        <taxon>Suessiales</taxon>
        <taxon>Suessiaceae</taxon>
        <taxon>Polarella</taxon>
    </lineage>
</organism>
<protein>
    <submittedName>
        <fullName evidence="2">Uncharacterized protein</fullName>
    </submittedName>
</protein>
<accession>A0A813KMY4</accession>
<dbReference type="EMBL" id="CAJNNW010030838">
    <property type="protein sequence ID" value="CAE8704675.1"/>
    <property type="molecule type" value="Genomic_DNA"/>
</dbReference>
<evidence type="ECO:0000313" key="2">
    <source>
        <dbReference type="EMBL" id="CAE8704675.1"/>
    </source>
</evidence>
<keyword evidence="1" id="KW-0472">Membrane</keyword>
<proteinExistence type="predicted"/>
<comment type="caution">
    <text evidence="2">The sequence shown here is derived from an EMBL/GenBank/DDBJ whole genome shotgun (WGS) entry which is preliminary data.</text>
</comment>